<evidence type="ECO:0000256" key="6">
    <source>
        <dbReference type="SAM" id="Phobius"/>
    </source>
</evidence>
<evidence type="ECO:0000256" key="2">
    <source>
        <dbReference type="ARBA" id="ARBA00022475"/>
    </source>
</evidence>
<evidence type="ECO:0008006" key="9">
    <source>
        <dbReference type="Google" id="ProtNLM"/>
    </source>
</evidence>
<dbReference type="InterPro" id="IPR022791">
    <property type="entry name" value="L-PG_synthase/AglD"/>
</dbReference>
<dbReference type="Pfam" id="PF03706">
    <property type="entry name" value="LPG_synthase_TM"/>
    <property type="match status" value="1"/>
</dbReference>
<keyword evidence="8" id="KW-1185">Reference proteome</keyword>
<comment type="caution">
    <text evidence="7">The sequence shown here is derived from an EMBL/GenBank/DDBJ whole genome shotgun (WGS) entry which is preliminary data.</text>
</comment>
<evidence type="ECO:0000256" key="5">
    <source>
        <dbReference type="ARBA" id="ARBA00023136"/>
    </source>
</evidence>
<evidence type="ECO:0000313" key="8">
    <source>
        <dbReference type="Proteomes" id="UP000268908"/>
    </source>
</evidence>
<dbReference type="PANTHER" id="PTHR40277">
    <property type="entry name" value="BLL5419 PROTEIN"/>
    <property type="match status" value="1"/>
</dbReference>
<evidence type="ECO:0000313" key="7">
    <source>
        <dbReference type="EMBL" id="RLJ65288.1"/>
    </source>
</evidence>
<evidence type="ECO:0000256" key="3">
    <source>
        <dbReference type="ARBA" id="ARBA00022692"/>
    </source>
</evidence>
<protein>
    <recommendedName>
        <fullName evidence="9">Lysylphosphatidylglycerol synthase-like protein</fullName>
    </recommendedName>
</protein>
<evidence type="ECO:0000256" key="1">
    <source>
        <dbReference type="ARBA" id="ARBA00004651"/>
    </source>
</evidence>
<dbReference type="RefSeq" id="WP_121242020.1">
    <property type="nucleotide sequence ID" value="NZ_BHVV01000008.1"/>
</dbReference>
<comment type="subcellular location">
    <subcellularLocation>
        <location evidence="1">Cell membrane</location>
        <topology evidence="1">Multi-pass membrane protein</topology>
    </subcellularLocation>
</comment>
<feature type="transmembrane region" description="Helical" evidence="6">
    <location>
        <begin position="276"/>
        <end position="301"/>
    </location>
</feature>
<evidence type="ECO:0000256" key="4">
    <source>
        <dbReference type="ARBA" id="ARBA00022989"/>
    </source>
</evidence>
<dbReference type="Proteomes" id="UP000268908">
    <property type="component" value="Unassembled WGS sequence"/>
</dbReference>
<keyword evidence="4 6" id="KW-1133">Transmembrane helix</keyword>
<dbReference type="GO" id="GO:0005886">
    <property type="term" value="C:plasma membrane"/>
    <property type="evidence" value="ECO:0007669"/>
    <property type="project" value="UniProtKB-SubCell"/>
</dbReference>
<accession>A0A497XGU1</accession>
<organism evidence="7 8">
    <name type="scientific">Sulfurisoma sediminicola</name>
    <dbReference type="NCBI Taxonomy" id="1381557"/>
    <lineage>
        <taxon>Bacteria</taxon>
        <taxon>Pseudomonadati</taxon>
        <taxon>Pseudomonadota</taxon>
        <taxon>Betaproteobacteria</taxon>
        <taxon>Nitrosomonadales</taxon>
        <taxon>Sterolibacteriaceae</taxon>
        <taxon>Sulfurisoma</taxon>
    </lineage>
</organism>
<proteinExistence type="predicted"/>
<dbReference type="EMBL" id="RCCI01000005">
    <property type="protein sequence ID" value="RLJ65288.1"/>
    <property type="molecule type" value="Genomic_DNA"/>
</dbReference>
<feature type="transmembrane region" description="Helical" evidence="6">
    <location>
        <begin position="124"/>
        <end position="144"/>
    </location>
</feature>
<feature type="transmembrane region" description="Helical" evidence="6">
    <location>
        <begin position="37"/>
        <end position="55"/>
    </location>
</feature>
<gene>
    <name evidence="7" type="ORF">DFR35_1946</name>
</gene>
<keyword evidence="2" id="KW-1003">Cell membrane</keyword>
<dbReference type="AlphaFoldDB" id="A0A497XGU1"/>
<name>A0A497XGU1_9PROT</name>
<feature type="transmembrane region" description="Helical" evidence="6">
    <location>
        <begin position="233"/>
        <end position="256"/>
    </location>
</feature>
<dbReference type="NCBIfam" id="TIGR00374">
    <property type="entry name" value="flippase-like domain"/>
    <property type="match status" value="1"/>
</dbReference>
<feature type="transmembrane region" description="Helical" evidence="6">
    <location>
        <begin position="151"/>
        <end position="173"/>
    </location>
</feature>
<dbReference type="OrthoDB" id="9150608at2"/>
<keyword evidence="5 6" id="KW-0472">Membrane</keyword>
<feature type="transmembrane region" description="Helical" evidence="6">
    <location>
        <begin position="202"/>
        <end position="221"/>
    </location>
</feature>
<reference evidence="7 8" key="1">
    <citation type="submission" date="2018-10" db="EMBL/GenBank/DDBJ databases">
        <title>Genomic Encyclopedia of Type Strains, Phase IV (KMG-IV): sequencing the most valuable type-strain genomes for metagenomic binning, comparative biology and taxonomic classification.</title>
        <authorList>
            <person name="Goeker M."/>
        </authorList>
    </citation>
    <scope>NUCLEOTIDE SEQUENCE [LARGE SCALE GENOMIC DNA]</scope>
    <source>
        <strain evidence="7 8">DSM 26916</strain>
    </source>
</reference>
<keyword evidence="3 6" id="KW-0812">Transmembrane</keyword>
<dbReference type="PANTHER" id="PTHR40277:SF1">
    <property type="entry name" value="BLL5419 PROTEIN"/>
    <property type="match status" value="1"/>
</dbReference>
<sequence>MTKTLLRGLASIGLLALVLYFAGPARIVAAFANASPAWLAAALLSSIAASLTSALRWHALAAWLGLTAPRSALLAAYFRGIAANTVLPGATLGGDALRTLQLQRLGHPLAASAASVALDRMSGLWVLVVLSLAATAGAQMAGLLPPALLPLPPLLTLALALAVLAAPTFAWLASRAWHVHLPGPLERALVALHDRPAPLRHLVAQFAWSAGVQGFSILAFALAGRAVGLDLPLWLYVIVAGPVFVLAALPVSVGGWGTREAAAAVTLGHFGASTELAVAAALLYGIFAAVQGAVGALSLLLSKKSSPENSQ</sequence>